<dbReference type="GO" id="GO:0016020">
    <property type="term" value="C:membrane"/>
    <property type="evidence" value="ECO:0007669"/>
    <property type="project" value="UniProtKB-SubCell"/>
</dbReference>
<evidence type="ECO:0000256" key="4">
    <source>
        <dbReference type="ARBA" id="ARBA00022692"/>
    </source>
</evidence>
<reference evidence="10" key="1">
    <citation type="journal article" date="2016" name="Genome Announc.">
        <title>Draft genome sequence of Aspergillus niger strain An76.</title>
        <authorList>
            <person name="Gong W."/>
            <person name="Cheng Z."/>
            <person name="Zhang H."/>
            <person name="Liu L."/>
            <person name="Gao P."/>
            <person name="Wang L."/>
        </authorList>
    </citation>
    <scope>NUCLEOTIDE SEQUENCE [LARGE SCALE GENOMIC DNA]</scope>
    <source>
        <strain evidence="10">An76</strain>
    </source>
</reference>
<dbReference type="VEuPathDB" id="FungiDB:M747DRAFT_327498"/>
<sequence>MTIPSITTLGVDPNTTHRLNACAYQQSAITTSDSIQYVAFYTSWEGSDSRRVTIARHDVRDPSSDWQYLTFEDYNQTTDDGHNTISIGICAGDGTIHVSFDHHCDALKYRISRPGLAADPSESSWTASNFSPILDHLPGCDGLLDVTYPRFIPARRDLYFECRIGKAGAGSDVLYRYSPDTAQFVQLGTYLIGRQCNPYPNGISYHLSTDSLHVTWTNRHFIEYEGADDRASTAHKAQAGPNGPENNEGLYYAYSRDNGTTWSGSNQKSVAILSARLGTGLESQDSRLLVRDIPRNNGIMNQEAQYVDSEGGVHVLNRENTTGKETWMHYYRSPSDNQWNFFALPDIYPTPTGPRGKLVHSEKLNAVFFILPSNTESELLIARRSMTGTIIDQPDFIMAVSARKPIDRRALEDTTVVSNKQGPWWKDTGLRKLNLMLFFLMFSEFTQGYDASLINNVQELSVWQEDFNHPHGSLLGAMSAMYWIGNIVGVVFISFISDRLGRRYCLFFGAILCLAGTGMATGASSAGLFIAARLLLGMGGVVVAAIGPVWMGELAYPDHRATATSMSNTTYSAGSIIAAWITFGSFRLASAWAWRIPTVFQALPSIIQLIGAFILPESPRWLISRGREQAALAILAKYHGNGDAQDIVVQQEYQEMKETIELEIAAKKTSWKELINTRGNRWRSFILIWCGICKQWSGNGLISYYLSSMLKSAGITAEVDTTLITATSQMFSFACALAFAFLPGRVGRRPLLLWSMGLIWLVFALITICTGVFVETGSQSASYATVAFIYIYNGVHNLGWTGAMMLYVVEILPYSIRAKGIALFWLVTGATGAFNTYVNPLGIDAFAWKYYFFYVGWIIVEFVVVYFFFIETKGPSLEQIALLFDGKDAVVSHANPVAEEFLDEKEKAEAKEIEVAR</sequence>
<keyword evidence="5 7" id="KW-1133">Transmembrane helix</keyword>
<dbReference type="OrthoDB" id="6133115at2759"/>
<organism evidence="9 10">
    <name type="scientific">Aspergillus niger</name>
    <dbReference type="NCBI Taxonomy" id="5061"/>
    <lineage>
        <taxon>Eukaryota</taxon>
        <taxon>Fungi</taxon>
        <taxon>Dikarya</taxon>
        <taxon>Ascomycota</taxon>
        <taxon>Pezizomycotina</taxon>
        <taxon>Eurotiomycetes</taxon>
        <taxon>Eurotiomycetidae</taxon>
        <taxon>Eurotiales</taxon>
        <taxon>Aspergillaceae</taxon>
        <taxon>Aspergillus</taxon>
        <taxon>Aspergillus subgen. Circumdati</taxon>
    </lineage>
</organism>
<feature type="transmembrane region" description="Helical" evidence="7">
    <location>
        <begin position="821"/>
        <end position="838"/>
    </location>
</feature>
<dbReference type="Gene3D" id="1.20.1250.20">
    <property type="entry name" value="MFS general substrate transporter like domains"/>
    <property type="match status" value="1"/>
</dbReference>
<dbReference type="NCBIfam" id="TIGR00879">
    <property type="entry name" value="SP"/>
    <property type="match status" value="1"/>
</dbReference>
<feature type="transmembrane region" description="Helical" evidence="7">
    <location>
        <begin position="568"/>
        <end position="586"/>
    </location>
</feature>
<keyword evidence="9" id="KW-0762">Sugar transport</keyword>
<evidence type="ECO:0000313" key="10">
    <source>
        <dbReference type="Proteomes" id="UP000068243"/>
    </source>
</evidence>
<feature type="transmembrane region" description="Helical" evidence="7">
    <location>
        <begin position="850"/>
        <end position="869"/>
    </location>
</feature>
<keyword evidence="3" id="KW-0813">Transport</keyword>
<dbReference type="AlphaFoldDB" id="A0A100IKM6"/>
<dbReference type="InterPro" id="IPR005829">
    <property type="entry name" value="Sugar_transporter_CS"/>
</dbReference>
<dbReference type="Pfam" id="PF15892">
    <property type="entry name" value="BNR_4"/>
    <property type="match status" value="1"/>
</dbReference>
<dbReference type="PANTHER" id="PTHR48022:SF64">
    <property type="entry name" value="MAJOR FACILITATOR SUPERFAMILY (MFS) PROFILE DOMAIN-CONTAINING PROTEIN"/>
    <property type="match status" value="1"/>
</dbReference>
<keyword evidence="6 7" id="KW-0472">Membrane</keyword>
<protein>
    <submittedName>
        <fullName evidence="9">Sugar transporter</fullName>
    </submittedName>
</protein>
<feature type="transmembrane region" description="Helical" evidence="7">
    <location>
        <begin position="504"/>
        <end position="530"/>
    </location>
</feature>
<dbReference type="VEuPathDB" id="FungiDB:ASPNIDRAFT2_1201932"/>
<dbReference type="InterPro" id="IPR036259">
    <property type="entry name" value="MFS_trans_sf"/>
</dbReference>
<dbReference type="InterPro" id="IPR003663">
    <property type="entry name" value="Sugar/inositol_transpt"/>
</dbReference>
<dbReference type="InterPro" id="IPR020846">
    <property type="entry name" value="MFS_dom"/>
</dbReference>
<evidence type="ECO:0000256" key="7">
    <source>
        <dbReference type="SAM" id="Phobius"/>
    </source>
</evidence>
<evidence type="ECO:0000256" key="3">
    <source>
        <dbReference type="ARBA" id="ARBA00022448"/>
    </source>
</evidence>
<dbReference type="VEuPathDB" id="FungiDB:M747DRAFT_348042"/>
<dbReference type="InterPro" id="IPR050360">
    <property type="entry name" value="MFS_Sugar_Transporters"/>
</dbReference>
<comment type="subcellular location">
    <subcellularLocation>
        <location evidence="1">Membrane</location>
        <topology evidence="1">Multi-pass membrane protein</topology>
    </subcellularLocation>
</comment>
<dbReference type="SUPFAM" id="SSF103473">
    <property type="entry name" value="MFS general substrate transporter"/>
    <property type="match status" value="1"/>
</dbReference>
<dbReference type="PaxDb" id="5061-CADANGAP00010879"/>
<feature type="transmembrane region" description="Helical" evidence="7">
    <location>
        <begin position="592"/>
        <end position="615"/>
    </location>
</feature>
<dbReference type="GO" id="GO:0005351">
    <property type="term" value="F:carbohydrate:proton symporter activity"/>
    <property type="evidence" value="ECO:0007669"/>
    <property type="project" value="TreeGrafter"/>
</dbReference>
<comment type="caution">
    <text evidence="9">The sequence shown here is derived from an EMBL/GenBank/DDBJ whole genome shotgun (WGS) entry which is preliminary data.</text>
</comment>
<accession>A0A100IKM6</accession>
<dbReference type="FunFam" id="1.20.1250.20:FF:000134">
    <property type="entry name" value="MFS sugar transporter protein"/>
    <property type="match status" value="1"/>
</dbReference>
<dbReference type="PROSITE" id="PS00216">
    <property type="entry name" value="SUGAR_TRANSPORT_1"/>
    <property type="match status" value="1"/>
</dbReference>
<keyword evidence="4 7" id="KW-0812">Transmembrane</keyword>
<feature type="domain" description="Major facilitator superfamily (MFS) profile" evidence="8">
    <location>
        <begin position="436"/>
        <end position="873"/>
    </location>
</feature>
<dbReference type="VEuPathDB" id="FungiDB:ATCC64974_1480"/>
<evidence type="ECO:0000259" key="8">
    <source>
        <dbReference type="PROSITE" id="PS50850"/>
    </source>
</evidence>
<evidence type="ECO:0000256" key="5">
    <source>
        <dbReference type="ARBA" id="ARBA00022989"/>
    </source>
</evidence>
<dbReference type="VEuPathDB" id="FungiDB:ATCC64974_1470"/>
<feature type="transmembrane region" description="Helical" evidence="7">
    <location>
        <begin position="685"/>
        <end position="706"/>
    </location>
</feature>
<dbReference type="InterPro" id="IPR005828">
    <property type="entry name" value="MFS_sugar_transport-like"/>
</dbReference>
<feature type="transmembrane region" description="Helical" evidence="7">
    <location>
        <begin position="786"/>
        <end position="809"/>
    </location>
</feature>
<dbReference type="EMBL" id="BCMY01000008">
    <property type="protein sequence ID" value="GAQ42964.1"/>
    <property type="molecule type" value="Genomic_DNA"/>
</dbReference>
<dbReference type="PROSITE" id="PS50850">
    <property type="entry name" value="MFS"/>
    <property type="match status" value="1"/>
</dbReference>
<comment type="similarity">
    <text evidence="2">Belongs to the major facilitator superfamily. Sugar transporter (TC 2.A.1.1) family.</text>
</comment>
<dbReference type="Proteomes" id="UP000068243">
    <property type="component" value="Unassembled WGS sequence"/>
</dbReference>
<proteinExistence type="inferred from homology"/>
<evidence type="ECO:0000313" key="9">
    <source>
        <dbReference type="EMBL" id="GAQ42964.1"/>
    </source>
</evidence>
<dbReference type="PANTHER" id="PTHR48022">
    <property type="entry name" value="PLASTIDIC GLUCOSE TRANSPORTER 4"/>
    <property type="match status" value="1"/>
</dbReference>
<feature type="transmembrane region" description="Helical" evidence="7">
    <location>
        <begin position="536"/>
        <end position="556"/>
    </location>
</feature>
<feature type="transmembrane region" description="Helical" evidence="7">
    <location>
        <begin position="751"/>
        <end position="774"/>
    </location>
</feature>
<dbReference type="Pfam" id="PF00083">
    <property type="entry name" value="Sugar_tr"/>
    <property type="match status" value="1"/>
</dbReference>
<name>A0A100IKM6_ASPNG</name>
<feature type="transmembrane region" description="Helical" evidence="7">
    <location>
        <begin position="726"/>
        <end position="744"/>
    </location>
</feature>
<dbReference type="VEuPathDB" id="FungiDB:ASPNIDRAFT2_1201933"/>
<evidence type="ECO:0000256" key="1">
    <source>
        <dbReference type="ARBA" id="ARBA00004141"/>
    </source>
</evidence>
<gene>
    <name evidence="9" type="ORF">ABL_05625</name>
</gene>
<dbReference type="VEuPathDB" id="FungiDB:An14g01610"/>
<evidence type="ECO:0000256" key="2">
    <source>
        <dbReference type="ARBA" id="ARBA00010992"/>
    </source>
</evidence>
<dbReference type="VEuPathDB" id="FungiDB:An14g01600"/>
<evidence type="ECO:0000256" key="6">
    <source>
        <dbReference type="ARBA" id="ARBA00023136"/>
    </source>
</evidence>
<feature type="transmembrane region" description="Helical" evidence="7">
    <location>
        <begin position="474"/>
        <end position="497"/>
    </location>
</feature>